<feature type="transmembrane region" description="Helical" evidence="7">
    <location>
        <begin position="24"/>
        <end position="42"/>
    </location>
</feature>
<evidence type="ECO:0000256" key="7">
    <source>
        <dbReference type="HAMAP-Rule" id="MF_00221"/>
    </source>
</evidence>
<dbReference type="Pfam" id="PF00582">
    <property type="entry name" value="Usp"/>
    <property type="match status" value="1"/>
</dbReference>
<dbReference type="STRING" id="1434701.SAMN05443634_11212"/>
<reference evidence="12" key="4">
    <citation type="journal article" date="2019" name="Int. J. Syst. Evol. Microbiol.">
        <title>The Global Catalogue of Microorganisms (GCM) 10K type strain sequencing project: providing services to taxonomists for standard genome sequencing and annotation.</title>
        <authorList>
            <consortium name="The Broad Institute Genomics Platform"/>
            <consortium name="The Broad Institute Genome Sequencing Center for Infectious Disease"/>
            <person name="Wu L."/>
            <person name="Ma J."/>
        </authorList>
    </citation>
    <scope>NUCLEOTIDE SEQUENCE [LARGE SCALE GENOMIC DNA]</scope>
    <source>
        <strain evidence="12">CGMCC 1.12707</strain>
    </source>
</reference>
<dbReference type="GO" id="GO:0015086">
    <property type="term" value="F:cadmium ion transmembrane transporter activity"/>
    <property type="evidence" value="ECO:0007669"/>
    <property type="project" value="TreeGrafter"/>
</dbReference>
<reference evidence="9" key="5">
    <citation type="submission" date="2024-05" db="EMBL/GenBank/DDBJ databases">
        <authorList>
            <person name="Sun Q."/>
            <person name="Zhou Y."/>
        </authorList>
    </citation>
    <scope>NUCLEOTIDE SEQUENCE</scope>
    <source>
        <strain evidence="9">CGMCC 1.12707</strain>
    </source>
</reference>
<feature type="transmembrane region" description="Helical" evidence="7">
    <location>
        <begin position="248"/>
        <end position="273"/>
    </location>
</feature>
<dbReference type="NCBIfam" id="TIGR01197">
    <property type="entry name" value="nramp"/>
    <property type="match status" value="1"/>
</dbReference>
<dbReference type="SUPFAM" id="SSF52402">
    <property type="entry name" value="Adenine nucleotide alpha hydrolases-like"/>
    <property type="match status" value="1"/>
</dbReference>
<keyword evidence="6 7" id="KW-0472">Membrane</keyword>
<feature type="transmembrane region" description="Helical" evidence="7">
    <location>
        <begin position="342"/>
        <end position="360"/>
    </location>
</feature>
<evidence type="ECO:0000313" key="11">
    <source>
        <dbReference type="Proteomes" id="UP000184120"/>
    </source>
</evidence>
<dbReference type="RefSeq" id="WP_072933711.1">
    <property type="nucleotide sequence ID" value="NZ_BMFL01000003.1"/>
</dbReference>
<feature type="transmembrane region" description="Helical" evidence="7">
    <location>
        <begin position="62"/>
        <end position="84"/>
    </location>
</feature>
<feature type="transmembrane region" description="Helical" evidence="7">
    <location>
        <begin position="407"/>
        <end position="425"/>
    </location>
</feature>
<dbReference type="Gene3D" id="3.40.50.620">
    <property type="entry name" value="HUPs"/>
    <property type="match status" value="1"/>
</dbReference>
<evidence type="ECO:0000313" key="9">
    <source>
        <dbReference type="EMBL" id="GGE91478.1"/>
    </source>
</evidence>
<comment type="similarity">
    <text evidence="7">Belongs to the NRAMP family.</text>
</comment>
<dbReference type="Proteomes" id="UP000650994">
    <property type="component" value="Unassembled WGS sequence"/>
</dbReference>
<dbReference type="EMBL" id="BMFL01000003">
    <property type="protein sequence ID" value="GGE91478.1"/>
    <property type="molecule type" value="Genomic_DNA"/>
</dbReference>
<protein>
    <recommendedName>
        <fullName evidence="7">Divalent metal cation transporter MntH</fullName>
    </recommendedName>
</protein>
<dbReference type="HAMAP" id="MF_00221">
    <property type="entry name" value="NRAMP"/>
    <property type="match status" value="1"/>
</dbReference>
<dbReference type="GO" id="GO:0034755">
    <property type="term" value="P:iron ion transmembrane transport"/>
    <property type="evidence" value="ECO:0007669"/>
    <property type="project" value="TreeGrafter"/>
</dbReference>
<keyword evidence="7" id="KW-1003">Cell membrane</keyword>
<dbReference type="InterPro" id="IPR001046">
    <property type="entry name" value="NRAMP_fam"/>
</dbReference>
<keyword evidence="7" id="KW-0406">Ion transport</keyword>
<evidence type="ECO:0000313" key="10">
    <source>
        <dbReference type="EMBL" id="SHL59687.1"/>
    </source>
</evidence>
<keyword evidence="2 7" id="KW-0813">Transport</keyword>
<dbReference type="OrthoDB" id="9787548at2"/>
<evidence type="ECO:0000313" key="12">
    <source>
        <dbReference type="Proteomes" id="UP000650994"/>
    </source>
</evidence>
<dbReference type="EMBL" id="FRBH01000012">
    <property type="protein sequence ID" value="SHL59687.1"/>
    <property type="molecule type" value="Genomic_DNA"/>
</dbReference>
<dbReference type="Proteomes" id="UP000184120">
    <property type="component" value="Unassembled WGS sequence"/>
</dbReference>
<feature type="transmembrane region" description="Helical" evidence="7">
    <location>
        <begin position="204"/>
        <end position="227"/>
    </location>
</feature>
<feature type="transmembrane region" description="Helical" evidence="7">
    <location>
        <begin position="104"/>
        <end position="127"/>
    </location>
</feature>
<dbReference type="Pfam" id="PF01566">
    <property type="entry name" value="Nramp"/>
    <property type="match status" value="1"/>
</dbReference>
<proteinExistence type="inferred from homology"/>
<reference evidence="10" key="3">
    <citation type="submission" date="2016-11" db="EMBL/GenBank/DDBJ databases">
        <authorList>
            <person name="Jaros S."/>
            <person name="Januszkiewicz K."/>
            <person name="Wedrychowicz H."/>
        </authorList>
    </citation>
    <scope>NUCLEOTIDE SEQUENCE [LARGE SCALE GENOMIC DNA]</scope>
    <source>
        <strain evidence="10">DSM 27989</strain>
    </source>
</reference>
<evidence type="ECO:0000256" key="6">
    <source>
        <dbReference type="ARBA" id="ARBA00023136"/>
    </source>
</evidence>
<dbReference type="InterPro" id="IPR006016">
    <property type="entry name" value="UspA"/>
</dbReference>
<dbReference type="PANTHER" id="PTHR11706:SF33">
    <property type="entry name" value="NATURAL RESISTANCE-ASSOCIATED MACROPHAGE PROTEIN 2"/>
    <property type="match status" value="1"/>
</dbReference>
<dbReference type="InterPro" id="IPR014729">
    <property type="entry name" value="Rossmann-like_a/b/a_fold"/>
</dbReference>
<gene>
    <name evidence="7 9" type="primary">mntH</name>
    <name evidence="9" type="ORF">GCM10010984_06490</name>
    <name evidence="10" type="ORF">SAMN05443634_11212</name>
</gene>
<accession>A0A1M7BXL8</accession>
<evidence type="ECO:0000256" key="2">
    <source>
        <dbReference type="ARBA" id="ARBA00022448"/>
    </source>
</evidence>
<feature type="transmembrane region" description="Helical" evidence="7">
    <location>
        <begin position="164"/>
        <end position="184"/>
    </location>
</feature>
<keyword evidence="12" id="KW-1185">Reference proteome</keyword>
<feature type="transmembrane region" description="Helical" evidence="7">
    <location>
        <begin position="366"/>
        <end position="387"/>
    </location>
</feature>
<dbReference type="GO" id="GO:0005384">
    <property type="term" value="F:manganese ion transmembrane transporter activity"/>
    <property type="evidence" value="ECO:0007669"/>
    <property type="project" value="TreeGrafter"/>
</dbReference>
<dbReference type="NCBIfam" id="NF001923">
    <property type="entry name" value="PRK00701.1"/>
    <property type="match status" value="1"/>
</dbReference>
<dbReference type="AlphaFoldDB" id="A0A1M7BXL8"/>
<evidence type="ECO:0000256" key="5">
    <source>
        <dbReference type="ARBA" id="ARBA00022989"/>
    </source>
</evidence>
<feature type="transmembrane region" description="Helical" evidence="7">
    <location>
        <begin position="133"/>
        <end position="152"/>
    </location>
</feature>
<sequence length="625" mass="70132">MPQQAQNKSLENVHESVKIEKGKFKKILSFFGPAYLISVGYMDPGNWATDLAGGSQFGYTLIWVLLMSNIMALLLQSLCTRLGIVRRKDLAQCNRETYPKGMNFVLYILAEIAIAACDLAEILGMAIGLNLLFGIDLLYGVLISFADTFLLLYLQRLGMRKMELFIVGLITMIGLCFLTEMFLAKPDFGEVAKGFIPSIPNSTALYISIGIIGATVMPHNLYLHSALVQTRKIKRDDKSIKRALKYNFWDSAIALNLAFFVNAAILILAASVFHKNGYHEVAELNDAYHLLGTTLGTDLAPKLFAVALILAGQSSTVTGTLAGQIVMEGYLHLRINPVLRRILTRLLAVVPAVLVILIFGENEVGSLLIFSQVILSMQLAFAIIPLIHFVSDKKQMGKFTISTITKFFAWTIAFIICILNAQLVYEEFNNWMRDNNSYLFKLFLVGLEVGLLVLLLLTFIIPIIRKKDSEEIKEIHEPFEPFTLNEITTQHFSRIAIALDFSKTDHKIINYATQLAQQDTTLILIHIVESASVKYTGEKTDDTEAQSDLKRLEKYAHILRPLFKQTVIQLGYNNRVNTIAKICEEQQADLLIVGSHGHKGFMDFIFGETINKLRHKVKIPLFIAK</sequence>
<organism evidence="10 11">
    <name type="scientific">Chishuiella changwenlii</name>
    <dbReference type="NCBI Taxonomy" id="1434701"/>
    <lineage>
        <taxon>Bacteria</taxon>
        <taxon>Pseudomonadati</taxon>
        <taxon>Bacteroidota</taxon>
        <taxon>Flavobacteriia</taxon>
        <taxon>Flavobacteriales</taxon>
        <taxon>Weeksellaceae</taxon>
        <taxon>Chishuiella</taxon>
    </lineage>
</organism>
<reference evidence="11" key="2">
    <citation type="submission" date="2016-11" db="EMBL/GenBank/DDBJ databases">
        <authorList>
            <person name="Varghese N."/>
            <person name="Submissions S."/>
        </authorList>
    </citation>
    <scope>NUCLEOTIDE SEQUENCE [LARGE SCALE GENOMIC DNA]</scope>
    <source>
        <strain evidence="11">DSM 27989</strain>
    </source>
</reference>
<evidence type="ECO:0000259" key="8">
    <source>
        <dbReference type="Pfam" id="PF00582"/>
    </source>
</evidence>
<reference evidence="9" key="1">
    <citation type="journal article" date="2014" name="Int. J. Syst. Evol. Microbiol.">
        <title>Complete genome of a new Firmicutes species belonging to the dominant human colonic microbiota ('Ruminococcus bicirculans') reveals two chromosomes and a selective capacity to utilize plant glucans.</title>
        <authorList>
            <consortium name="NISC Comparative Sequencing Program"/>
            <person name="Wegmann U."/>
            <person name="Louis P."/>
            <person name="Goesmann A."/>
            <person name="Henrissat B."/>
            <person name="Duncan S.H."/>
            <person name="Flint H.J."/>
        </authorList>
    </citation>
    <scope>NUCLEOTIDE SEQUENCE</scope>
    <source>
        <strain evidence="9">CGMCC 1.12707</strain>
    </source>
</reference>
<dbReference type="GO" id="GO:0005886">
    <property type="term" value="C:plasma membrane"/>
    <property type="evidence" value="ECO:0007669"/>
    <property type="project" value="UniProtKB-SubCell"/>
</dbReference>
<dbReference type="CDD" id="cd00293">
    <property type="entry name" value="USP-like"/>
    <property type="match status" value="1"/>
</dbReference>
<keyword evidence="4 7" id="KW-0769">Symport</keyword>
<dbReference type="NCBIfam" id="NF037982">
    <property type="entry name" value="Nramp_1"/>
    <property type="match status" value="1"/>
</dbReference>
<dbReference type="PRINTS" id="PR00447">
    <property type="entry name" value="NATRESASSCMP"/>
</dbReference>
<evidence type="ECO:0000256" key="1">
    <source>
        <dbReference type="ARBA" id="ARBA00004141"/>
    </source>
</evidence>
<feature type="domain" description="UspA" evidence="8">
    <location>
        <begin position="492"/>
        <end position="624"/>
    </location>
</feature>
<comment type="subcellular location">
    <subcellularLocation>
        <location evidence="7">Cell membrane</location>
        <topology evidence="7">Multi-pass membrane protein</topology>
    </subcellularLocation>
    <subcellularLocation>
        <location evidence="1">Membrane</location>
        <topology evidence="1">Multi-pass membrane protein</topology>
    </subcellularLocation>
</comment>
<comment type="function">
    <text evidence="7">H(+)-stimulated, divalent metal cation uptake system.</text>
</comment>
<feature type="transmembrane region" description="Helical" evidence="7">
    <location>
        <begin position="437"/>
        <end position="464"/>
    </location>
</feature>
<name>A0A1M7BXL8_9FLAO</name>
<evidence type="ECO:0000256" key="3">
    <source>
        <dbReference type="ARBA" id="ARBA00022692"/>
    </source>
</evidence>
<dbReference type="PANTHER" id="PTHR11706">
    <property type="entry name" value="SOLUTE CARRIER PROTEIN FAMILY 11 MEMBER"/>
    <property type="match status" value="1"/>
</dbReference>
<dbReference type="GO" id="GO:0015293">
    <property type="term" value="F:symporter activity"/>
    <property type="evidence" value="ECO:0007669"/>
    <property type="project" value="UniProtKB-UniRule"/>
</dbReference>
<dbReference type="GO" id="GO:0046872">
    <property type="term" value="F:metal ion binding"/>
    <property type="evidence" value="ECO:0007669"/>
    <property type="project" value="UniProtKB-UniRule"/>
</dbReference>
<keyword evidence="3 7" id="KW-0812">Transmembrane</keyword>
<keyword evidence="5 7" id="KW-1133">Transmembrane helix</keyword>
<evidence type="ECO:0000256" key="4">
    <source>
        <dbReference type="ARBA" id="ARBA00022847"/>
    </source>
</evidence>